<dbReference type="SUPFAM" id="SSF52540">
    <property type="entry name" value="P-loop containing nucleoside triphosphate hydrolases"/>
    <property type="match status" value="1"/>
</dbReference>
<sequence>MGTDCFLPRRYLEAQSLAEPCRIRGSHHLNAETSTSPNFITPSPTSPSPYAPRTPLLSTLELTQDLEDREKAFARRVRSSLQFRGMDDRATRIKLAFPNTFQWLFEEDIDSETEEEQPEPSFRTWLTSQDKTIFWITGVPASGKSTLMKFIAEHPQWKTG</sequence>
<dbReference type="InterPro" id="IPR056884">
    <property type="entry name" value="NPHP3-like_N"/>
</dbReference>
<dbReference type="Pfam" id="PF24883">
    <property type="entry name" value="NPHP3_N"/>
    <property type="match status" value="1"/>
</dbReference>
<keyword evidence="1" id="KW-0677">Repeat</keyword>
<dbReference type="EMBL" id="JBFXLS010000108">
    <property type="protein sequence ID" value="KAL2815817.1"/>
    <property type="molecule type" value="Genomic_DNA"/>
</dbReference>
<protein>
    <recommendedName>
        <fullName evidence="3">Nephrocystin 3-like N-terminal domain-containing protein</fullName>
    </recommendedName>
</protein>
<feature type="compositionally biased region" description="Low complexity" evidence="2">
    <location>
        <begin position="33"/>
        <end position="43"/>
    </location>
</feature>
<reference evidence="4 5" key="1">
    <citation type="submission" date="2024-07" db="EMBL/GenBank/DDBJ databases">
        <title>Section-level genome sequencing and comparative genomics of Aspergillus sections Usti and Cavernicolus.</title>
        <authorList>
            <consortium name="Lawrence Berkeley National Laboratory"/>
            <person name="Nybo J.L."/>
            <person name="Vesth T.C."/>
            <person name="Theobald S."/>
            <person name="Frisvad J.C."/>
            <person name="Larsen T.O."/>
            <person name="Kjaerboelling I."/>
            <person name="Rothschild-Mancinelli K."/>
            <person name="Lyhne E.K."/>
            <person name="Kogle M.E."/>
            <person name="Barry K."/>
            <person name="Clum A."/>
            <person name="Na H."/>
            <person name="Ledsgaard L."/>
            <person name="Lin J."/>
            <person name="Lipzen A."/>
            <person name="Kuo A."/>
            <person name="Riley R."/>
            <person name="Mondo S."/>
            <person name="LaButti K."/>
            <person name="Haridas S."/>
            <person name="Pangalinan J."/>
            <person name="Salamov A.A."/>
            <person name="Simmons B.A."/>
            <person name="Magnuson J.K."/>
            <person name="Chen J."/>
            <person name="Drula E."/>
            <person name="Henrissat B."/>
            <person name="Wiebenga A."/>
            <person name="Lubbers R.J."/>
            <person name="Gomes A.C."/>
            <person name="Makela M.R."/>
            <person name="Stajich J."/>
            <person name="Grigoriev I.V."/>
            <person name="Mortensen U.H."/>
            <person name="De vries R.P."/>
            <person name="Baker S.E."/>
            <person name="Andersen M.R."/>
        </authorList>
    </citation>
    <scope>NUCLEOTIDE SEQUENCE [LARGE SCALE GENOMIC DNA]</scope>
    <source>
        <strain evidence="4 5">CBS 600.67</strain>
    </source>
</reference>
<comment type="caution">
    <text evidence="4">The sequence shown here is derived from an EMBL/GenBank/DDBJ whole genome shotgun (WGS) entry which is preliminary data.</text>
</comment>
<feature type="region of interest" description="Disordered" evidence="2">
    <location>
        <begin position="29"/>
        <end position="50"/>
    </location>
</feature>
<evidence type="ECO:0000259" key="3">
    <source>
        <dbReference type="Pfam" id="PF24883"/>
    </source>
</evidence>
<dbReference type="PANTHER" id="PTHR10039:SF5">
    <property type="entry name" value="NACHT DOMAIN-CONTAINING PROTEIN"/>
    <property type="match status" value="1"/>
</dbReference>
<proteinExistence type="predicted"/>
<name>A0ABR4HM56_9EURO</name>
<accession>A0ABR4HM56</accession>
<evidence type="ECO:0000313" key="4">
    <source>
        <dbReference type="EMBL" id="KAL2815817.1"/>
    </source>
</evidence>
<dbReference type="InterPro" id="IPR027417">
    <property type="entry name" value="P-loop_NTPase"/>
</dbReference>
<evidence type="ECO:0000256" key="2">
    <source>
        <dbReference type="SAM" id="MobiDB-lite"/>
    </source>
</evidence>
<organism evidence="4 5">
    <name type="scientific">Aspergillus cavernicola</name>
    <dbReference type="NCBI Taxonomy" id="176166"/>
    <lineage>
        <taxon>Eukaryota</taxon>
        <taxon>Fungi</taxon>
        <taxon>Dikarya</taxon>
        <taxon>Ascomycota</taxon>
        <taxon>Pezizomycotina</taxon>
        <taxon>Eurotiomycetes</taxon>
        <taxon>Eurotiomycetidae</taxon>
        <taxon>Eurotiales</taxon>
        <taxon>Aspergillaceae</taxon>
        <taxon>Aspergillus</taxon>
        <taxon>Aspergillus subgen. Nidulantes</taxon>
    </lineage>
</organism>
<evidence type="ECO:0000313" key="5">
    <source>
        <dbReference type="Proteomes" id="UP001610335"/>
    </source>
</evidence>
<feature type="domain" description="Nephrocystin 3-like N-terminal" evidence="3">
    <location>
        <begin position="119"/>
        <end position="156"/>
    </location>
</feature>
<keyword evidence="5" id="KW-1185">Reference proteome</keyword>
<dbReference type="PANTHER" id="PTHR10039">
    <property type="entry name" value="AMELOGENIN"/>
    <property type="match status" value="1"/>
</dbReference>
<gene>
    <name evidence="4" type="ORF">BDW59DRAFT_153633</name>
</gene>
<dbReference type="Proteomes" id="UP001610335">
    <property type="component" value="Unassembled WGS sequence"/>
</dbReference>
<evidence type="ECO:0000256" key="1">
    <source>
        <dbReference type="ARBA" id="ARBA00022737"/>
    </source>
</evidence>